<feature type="domain" description="MOSC" evidence="5">
    <location>
        <begin position="607"/>
        <end position="779"/>
    </location>
</feature>
<dbReference type="InterPro" id="IPR000192">
    <property type="entry name" value="Aminotrans_V_dom"/>
</dbReference>
<dbReference type="InterPro" id="IPR005303">
    <property type="entry name" value="MOCOS_middle"/>
</dbReference>
<name>A0ABR0EFF2_ZASCE</name>
<feature type="modified residue" description="N6-(pyridoxal phosphate)lysine" evidence="4">
    <location>
        <position position="224"/>
    </location>
</feature>
<dbReference type="Gene3D" id="3.40.640.10">
    <property type="entry name" value="Type I PLP-dependent aspartate aminotransferase-like (Major domain)"/>
    <property type="match status" value="1"/>
</dbReference>
<keyword evidence="7" id="KW-1185">Reference proteome</keyword>
<keyword evidence="1 4" id="KW-0808">Transferase</keyword>
<dbReference type="SUPFAM" id="SSF53383">
    <property type="entry name" value="PLP-dependent transferases"/>
    <property type="match status" value="1"/>
</dbReference>
<evidence type="ECO:0000256" key="2">
    <source>
        <dbReference type="ARBA" id="ARBA00022898"/>
    </source>
</evidence>
<evidence type="ECO:0000256" key="1">
    <source>
        <dbReference type="ARBA" id="ARBA00022679"/>
    </source>
</evidence>
<evidence type="ECO:0000313" key="7">
    <source>
        <dbReference type="Proteomes" id="UP001305779"/>
    </source>
</evidence>
<evidence type="ECO:0000256" key="4">
    <source>
        <dbReference type="HAMAP-Rule" id="MF_03050"/>
    </source>
</evidence>
<dbReference type="InterPro" id="IPR015421">
    <property type="entry name" value="PyrdxlP-dep_Trfase_major"/>
</dbReference>
<dbReference type="EMBL" id="JAXOVC010000006">
    <property type="protein sequence ID" value="KAK4499778.1"/>
    <property type="molecule type" value="Genomic_DNA"/>
</dbReference>
<comment type="caution">
    <text evidence="6">The sequence shown here is derived from an EMBL/GenBank/DDBJ whole genome shotgun (WGS) entry which is preliminary data.</text>
</comment>
<gene>
    <name evidence="4" type="primary">hxB</name>
    <name evidence="6" type="ORF">PRZ48_007964</name>
</gene>
<evidence type="ECO:0000313" key="6">
    <source>
        <dbReference type="EMBL" id="KAK4499778.1"/>
    </source>
</evidence>
<sequence>MDLDEYDQYISSMRREEYPMLNDNSLYMDHAGTTLYSKRLMNRFHTEMMATLYGNPHSASSSSQRSTQTIESIRLECLKYFTADPEHFDLVFTANTTAAIKLVADAMRELEGGFWFGYHVDSHTSLVGVRELATKGSRCFEKDVEVNAWIDEGGEDDEMTRLFAYPAQSNMNGRRLPLNWSRRCRARGSGTYTLLDAAAYASTSPLGLSIVDEAPDFTVLSFSKMFGFPDLGALIVRKESAHVFDRRRYFGGGTVDMVVCVKETWHAAKSNSLHERLEDGTLPVHSILALKCAMETYQELFRSLEHAAKHTAALAKRLYDGLRSLRHGNGTSACKIYTENDSCYDDADKQGPTIAFNLMDRQGHWVSNNEIEKLASIKNIHLRTGGLCNPGGIATHLKLAPWEMRENFSAGFRCGGENDVLNGKPTGVVRVSLGAMSTKSDVDRFIDFVREFFVDETPTTSSPPSPLALDDSQTSRLYIESLTVYPIKSCGGWQIPPNTPWDIHPEGLAWDREWCIISQSTGAALSQKSHPRMALIRPHLDFKTGVLVIKISGGQPNDHLTIPLSKDPTYFATKSTPANVCGDPISARIYTAPSIASFFTSAIGVPCTLARFPASTSSRHSKSHLKPAHSAPRPILLSNESPILTITRSSLNRLNETIKRTNGKAAHPSVFRANIVLAESPLLSPGQERPWVEDRWEGMRIGGVSDNVEFEFLGGCRRCQMVCVDQESGEKNQEPFVTLAKTRRFGGGRVLFGVHTALKKNEGGVGSAVVKVGDVVEAW</sequence>
<comment type="cofactor">
    <cofactor evidence="4">
        <name>pyridoxal 5'-phosphate</name>
        <dbReference type="ChEBI" id="CHEBI:597326"/>
    </cofactor>
</comment>
<organism evidence="6 7">
    <name type="scientific">Zasmidium cellare</name>
    <name type="common">Wine cellar mold</name>
    <name type="synonym">Racodium cellare</name>
    <dbReference type="NCBI Taxonomy" id="395010"/>
    <lineage>
        <taxon>Eukaryota</taxon>
        <taxon>Fungi</taxon>
        <taxon>Dikarya</taxon>
        <taxon>Ascomycota</taxon>
        <taxon>Pezizomycotina</taxon>
        <taxon>Dothideomycetes</taxon>
        <taxon>Dothideomycetidae</taxon>
        <taxon>Mycosphaerellales</taxon>
        <taxon>Mycosphaerellaceae</taxon>
        <taxon>Zasmidium</taxon>
    </lineage>
</organism>
<reference evidence="6 7" key="1">
    <citation type="journal article" date="2023" name="G3 (Bethesda)">
        <title>A chromosome-level genome assembly of Zasmidium syzygii isolated from banana leaves.</title>
        <authorList>
            <person name="van Westerhoven A.C."/>
            <person name="Mehrabi R."/>
            <person name="Talebi R."/>
            <person name="Steentjes M.B.F."/>
            <person name="Corcolon B."/>
            <person name="Chong P.A."/>
            <person name="Kema G.H.J."/>
            <person name="Seidl M.F."/>
        </authorList>
    </citation>
    <scope>NUCLEOTIDE SEQUENCE [LARGE SCALE GENOMIC DNA]</scope>
    <source>
        <strain evidence="6 7">P124</strain>
    </source>
</reference>
<evidence type="ECO:0000256" key="3">
    <source>
        <dbReference type="ARBA" id="ARBA00023150"/>
    </source>
</evidence>
<dbReference type="Pfam" id="PF03473">
    <property type="entry name" value="MOSC"/>
    <property type="match status" value="1"/>
</dbReference>
<dbReference type="Pfam" id="PF03476">
    <property type="entry name" value="MOSC_N"/>
    <property type="match status" value="1"/>
</dbReference>
<accession>A0ABR0EFF2</accession>
<dbReference type="InterPro" id="IPR028886">
    <property type="entry name" value="MoCo_sulfurase"/>
</dbReference>
<dbReference type="EC" id="2.8.1.9" evidence="4"/>
<proteinExistence type="inferred from homology"/>
<dbReference type="PANTHER" id="PTHR14237:SF80">
    <property type="entry name" value="MOLYBDENUM COFACTOR SULFURASE"/>
    <property type="match status" value="1"/>
</dbReference>
<dbReference type="PANTHER" id="PTHR14237">
    <property type="entry name" value="MOLYBDOPTERIN COFACTOR SULFURASE MOSC"/>
    <property type="match status" value="1"/>
</dbReference>
<comment type="function">
    <text evidence="4">Sulfurates the molybdenum cofactor. Sulfation of molybdenum is essential for xanthine dehydrogenase (XDH) and aldehyde oxidase (ADO) enzymes in which molybdenum cofactor is liganded by 1 oxygen and 1 sulfur atom in active form.</text>
</comment>
<comment type="similarity">
    <text evidence="4">Belongs to the class-V pyridoxal-phosphate-dependent aminotransferase family. MOCOS subfamily.</text>
</comment>
<dbReference type="SUPFAM" id="SSF141673">
    <property type="entry name" value="MOSC N-terminal domain-like"/>
    <property type="match status" value="1"/>
</dbReference>
<feature type="active site" evidence="4">
    <location>
        <position position="388"/>
    </location>
</feature>
<dbReference type="HAMAP" id="MF_03050">
    <property type="entry name" value="MOCOS"/>
    <property type="match status" value="1"/>
</dbReference>
<dbReference type="InterPro" id="IPR015424">
    <property type="entry name" value="PyrdxlP-dep_Trfase"/>
</dbReference>
<dbReference type="InterPro" id="IPR005302">
    <property type="entry name" value="MoCF_Sase_C"/>
</dbReference>
<comment type="catalytic activity">
    <reaction evidence="4">
        <text>Mo-molybdopterin + L-cysteine + AH2 = thio-Mo-molybdopterin + L-alanine + A + H2O</text>
        <dbReference type="Rhea" id="RHEA:42636"/>
        <dbReference type="ChEBI" id="CHEBI:13193"/>
        <dbReference type="ChEBI" id="CHEBI:15377"/>
        <dbReference type="ChEBI" id="CHEBI:17499"/>
        <dbReference type="ChEBI" id="CHEBI:35235"/>
        <dbReference type="ChEBI" id="CHEBI:57972"/>
        <dbReference type="ChEBI" id="CHEBI:71302"/>
        <dbReference type="ChEBI" id="CHEBI:82685"/>
        <dbReference type="EC" id="2.8.1.9"/>
    </reaction>
</comment>
<dbReference type="Proteomes" id="UP001305779">
    <property type="component" value="Unassembled WGS sequence"/>
</dbReference>
<dbReference type="Pfam" id="PF00266">
    <property type="entry name" value="Aminotran_5"/>
    <property type="match status" value="1"/>
</dbReference>
<keyword evidence="2 4" id="KW-0663">Pyridoxal phosphate</keyword>
<evidence type="ECO:0000259" key="5">
    <source>
        <dbReference type="PROSITE" id="PS51340"/>
    </source>
</evidence>
<keyword evidence="3 4" id="KW-0501">Molybdenum cofactor biosynthesis</keyword>
<dbReference type="PROSITE" id="PS51340">
    <property type="entry name" value="MOSC"/>
    <property type="match status" value="1"/>
</dbReference>
<protein>
    <recommendedName>
        <fullName evidence="4">Molybdenum cofactor sulfurase</fullName>
        <shortName evidence="4">MCS</shortName>
        <shortName evidence="4">MOS</shortName>
        <shortName evidence="4">MoCo sulfurase</shortName>
        <ecNumber evidence="4">2.8.1.9</ecNumber>
    </recommendedName>
    <alternativeName>
        <fullName evidence="4">Molybdenum cofactor sulfurtransferase</fullName>
    </alternativeName>
</protein>